<evidence type="ECO:0000313" key="8">
    <source>
        <dbReference type="Proteomes" id="UP000001937"/>
    </source>
</evidence>
<comment type="subcellular location">
    <subcellularLocation>
        <location evidence="1">Cell membrane</location>
        <topology evidence="1">Multi-pass membrane protein</topology>
    </subcellularLocation>
</comment>
<feature type="transmembrane region" description="Helical" evidence="6">
    <location>
        <begin position="111"/>
        <end position="132"/>
    </location>
</feature>
<feature type="transmembrane region" description="Helical" evidence="6">
    <location>
        <begin position="364"/>
        <end position="383"/>
    </location>
</feature>
<dbReference type="InterPro" id="IPR050833">
    <property type="entry name" value="Poly_Biosynth_Transport"/>
</dbReference>
<dbReference type="GO" id="GO:0005886">
    <property type="term" value="C:plasma membrane"/>
    <property type="evidence" value="ECO:0007669"/>
    <property type="project" value="UniProtKB-SubCell"/>
</dbReference>
<feature type="transmembrane region" description="Helical" evidence="6">
    <location>
        <begin position="292"/>
        <end position="312"/>
    </location>
</feature>
<dbReference type="Proteomes" id="UP000001937">
    <property type="component" value="Chromosome"/>
</dbReference>
<feature type="transmembrane region" description="Helical" evidence="6">
    <location>
        <begin position="210"/>
        <end position="229"/>
    </location>
</feature>
<evidence type="ECO:0000256" key="5">
    <source>
        <dbReference type="ARBA" id="ARBA00023136"/>
    </source>
</evidence>
<gene>
    <name evidence="7" type="ordered locus">Francci3_3847</name>
</gene>
<dbReference type="AlphaFoldDB" id="Q2J695"/>
<evidence type="ECO:0000256" key="4">
    <source>
        <dbReference type="ARBA" id="ARBA00022989"/>
    </source>
</evidence>
<feature type="transmembrane region" description="Helical" evidence="6">
    <location>
        <begin position="395"/>
        <end position="413"/>
    </location>
</feature>
<feature type="transmembrane region" description="Helical" evidence="6">
    <location>
        <begin position="74"/>
        <end position="99"/>
    </location>
</feature>
<dbReference type="PANTHER" id="PTHR30250:SF11">
    <property type="entry name" value="O-ANTIGEN TRANSPORTER-RELATED"/>
    <property type="match status" value="1"/>
</dbReference>
<evidence type="ECO:0000256" key="3">
    <source>
        <dbReference type="ARBA" id="ARBA00022692"/>
    </source>
</evidence>
<proteinExistence type="predicted"/>
<evidence type="ECO:0000256" key="6">
    <source>
        <dbReference type="SAM" id="Phobius"/>
    </source>
</evidence>
<reference evidence="7 8" key="1">
    <citation type="journal article" date="2007" name="Genome Res.">
        <title>Genome characteristics of facultatively symbiotic Frankia sp. strains reflect host range and host plant biogeography.</title>
        <authorList>
            <person name="Normand P."/>
            <person name="Lapierre P."/>
            <person name="Tisa L.S."/>
            <person name="Gogarten J.P."/>
            <person name="Alloisio N."/>
            <person name="Bagnarol E."/>
            <person name="Bassi C.A."/>
            <person name="Berry A.M."/>
            <person name="Bickhart D.M."/>
            <person name="Choisne N."/>
            <person name="Couloux A."/>
            <person name="Cournoyer B."/>
            <person name="Cruveiller S."/>
            <person name="Daubin V."/>
            <person name="Demange N."/>
            <person name="Francino M.P."/>
            <person name="Goltsman E."/>
            <person name="Huang Y."/>
            <person name="Kopp O.R."/>
            <person name="Labarre L."/>
            <person name="Lapidus A."/>
            <person name="Lavire C."/>
            <person name="Marechal J."/>
            <person name="Martinez M."/>
            <person name="Mastronunzio J.E."/>
            <person name="Mullin B.C."/>
            <person name="Niemann J."/>
            <person name="Pujic P."/>
            <person name="Rawnsley T."/>
            <person name="Rouy Z."/>
            <person name="Schenowitz C."/>
            <person name="Sellstedt A."/>
            <person name="Tavares F."/>
            <person name="Tomkins J.P."/>
            <person name="Vallenet D."/>
            <person name="Valverde C."/>
            <person name="Wall L.G."/>
            <person name="Wang Y."/>
            <person name="Medigue C."/>
            <person name="Benson D.R."/>
        </authorList>
    </citation>
    <scope>NUCLEOTIDE SEQUENCE [LARGE SCALE GENOMIC DNA]</scope>
    <source>
        <strain evidence="8">DSM 45818 / CECT 9043 / CcI3</strain>
    </source>
</reference>
<evidence type="ECO:0000313" key="7">
    <source>
        <dbReference type="EMBL" id="ABD13197.1"/>
    </source>
</evidence>
<feature type="transmembrane region" description="Helical" evidence="6">
    <location>
        <begin position="152"/>
        <end position="173"/>
    </location>
</feature>
<keyword evidence="2" id="KW-1003">Cell membrane</keyword>
<accession>Q2J695</accession>
<keyword evidence="3 6" id="KW-0812">Transmembrane</keyword>
<dbReference type="RefSeq" id="WP_011438221.1">
    <property type="nucleotide sequence ID" value="NC_007777.1"/>
</dbReference>
<evidence type="ECO:0000256" key="1">
    <source>
        <dbReference type="ARBA" id="ARBA00004651"/>
    </source>
</evidence>
<dbReference type="eggNOG" id="COG2244">
    <property type="taxonomic scope" value="Bacteria"/>
</dbReference>
<dbReference type="OrthoDB" id="30633at2"/>
<feature type="transmembrane region" description="Helical" evidence="6">
    <location>
        <begin position="260"/>
        <end position="280"/>
    </location>
</feature>
<dbReference type="PANTHER" id="PTHR30250">
    <property type="entry name" value="PST FAMILY PREDICTED COLANIC ACID TRANSPORTER"/>
    <property type="match status" value="1"/>
</dbReference>
<dbReference type="KEGG" id="fra:Francci3_3847"/>
<evidence type="ECO:0008006" key="9">
    <source>
        <dbReference type="Google" id="ProtNLM"/>
    </source>
</evidence>
<keyword evidence="4 6" id="KW-1133">Transmembrane helix</keyword>
<keyword evidence="8" id="KW-1185">Reference proteome</keyword>
<protein>
    <recommendedName>
        <fullName evidence="9">Polysaccharide biosynthesis protein</fullName>
    </recommendedName>
</protein>
<organism evidence="7 8">
    <name type="scientific">Frankia casuarinae (strain DSM 45818 / CECT 9043 / HFP020203 / CcI3)</name>
    <dbReference type="NCBI Taxonomy" id="106370"/>
    <lineage>
        <taxon>Bacteria</taxon>
        <taxon>Bacillati</taxon>
        <taxon>Actinomycetota</taxon>
        <taxon>Actinomycetes</taxon>
        <taxon>Frankiales</taxon>
        <taxon>Frankiaceae</taxon>
        <taxon>Frankia</taxon>
    </lineage>
</organism>
<dbReference type="STRING" id="106370.Francci3_3847"/>
<sequence>MSRSDEETIFLRRQTPAGSGIVPSESVQKASGAGFARLLTIVSSLLGTQLGTSLLGAVFWSVAARTLSIDAVGVGAAAVSSMTVLGTIGMLGLGTLLMVHLPDLPEDRRLTLVRACMALVTVAGLLLGLLWAFCTRWLSTTLQPIGSSPGSIAAFSLGVAAFTVTTTLDYAILRAASGAIQLVRNLLAAIVRAGLLVAFVIVGLRTGMDLYATWLIASVVSLPVCYKYFRRPPYRNSRRAERQTGIAELKAIKGEIAGNYVLSLALTVPTLILPVIAALTTTPADTARFSTARLAASFLFVVPYALPTALLAHTGRAEEEARAKMRLTIPLGLLISVTLCALAASVTSLILLPFGEAYTDGRSVAAFRILILATISLVVKDHYVTLRRVQGRMAAAARVIACGTVLEIALAFGGGRMFGTTGLCVGWVTAVFIEAVVVAPVLLNVWRDRPQTSGSSSVAIERVPG</sequence>
<evidence type="ECO:0000256" key="2">
    <source>
        <dbReference type="ARBA" id="ARBA00022475"/>
    </source>
</evidence>
<keyword evidence="5 6" id="KW-0472">Membrane</keyword>
<name>Q2J695_FRACC</name>
<dbReference type="EMBL" id="CP000249">
    <property type="protein sequence ID" value="ABD13197.1"/>
    <property type="molecule type" value="Genomic_DNA"/>
</dbReference>
<dbReference type="HOGENOM" id="CLU_030866_0_1_11"/>
<feature type="transmembrane region" description="Helical" evidence="6">
    <location>
        <begin position="425"/>
        <end position="446"/>
    </location>
</feature>
<feature type="transmembrane region" description="Helical" evidence="6">
    <location>
        <begin position="38"/>
        <end position="62"/>
    </location>
</feature>
<feature type="transmembrane region" description="Helical" evidence="6">
    <location>
        <begin position="185"/>
        <end position="204"/>
    </location>
</feature>
<feature type="transmembrane region" description="Helical" evidence="6">
    <location>
        <begin position="333"/>
        <end position="352"/>
    </location>
</feature>